<comment type="caution">
    <text evidence="2">The sequence shown here is derived from an EMBL/GenBank/DDBJ whole genome shotgun (WGS) entry which is preliminary data.</text>
</comment>
<gene>
    <name evidence="2" type="ORF">HKW66_Vig0185120</name>
</gene>
<evidence type="ECO:0000256" key="1">
    <source>
        <dbReference type="SAM" id="Phobius"/>
    </source>
</evidence>
<proteinExistence type="predicted"/>
<keyword evidence="1" id="KW-0812">Transmembrane</keyword>
<dbReference type="Proteomes" id="UP000743370">
    <property type="component" value="Unassembled WGS sequence"/>
</dbReference>
<keyword evidence="1" id="KW-0472">Membrane</keyword>
<dbReference type="EMBL" id="JABFOF010000003">
    <property type="protein sequence ID" value="KAG2403226.1"/>
    <property type="molecule type" value="Genomic_DNA"/>
</dbReference>
<dbReference type="AlphaFoldDB" id="A0A8T0KU22"/>
<keyword evidence="1" id="KW-1133">Transmembrane helix</keyword>
<name>A0A8T0KU22_PHAAN</name>
<organism evidence="2 3">
    <name type="scientific">Phaseolus angularis</name>
    <name type="common">Azuki bean</name>
    <name type="synonym">Vigna angularis</name>
    <dbReference type="NCBI Taxonomy" id="3914"/>
    <lineage>
        <taxon>Eukaryota</taxon>
        <taxon>Viridiplantae</taxon>
        <taxon>Streptophyta</taxon>
        <taxon>Embryophyta</taxon>
        <taxon>Tracheophyta</taxon>
        <taxon>Spermatophyta</taxon>
        <taxon>Magnoliopsida</taxon>
        <taxon>eudicotyledons</taxon>
        <taxon>Gunneridae</taxon>
        <taxon>Pentapetalae</taxon>
        <taxon>rosids</taxon>
        <taxon>fabids</taxon>
        <taxon>Fabales</taxon>
        <taxon>Fabaceae</taxon>
        <taxon>Papilionoideae</taxon>
        <taxon>50 kb inversion clade</taxon>
        <taxon>NPAAA clade</taxon>
        <taxon>indigoferoid/millettioid clade</taxon>
        <taxon>Phaseoleae</taxon>
        <taxon>Vigna</taxon>
    </lineage>
</organism>
<sequence length="134" mass="14600">MQSSTLQEPLKQGQKILGMPQVQEGGSEDCVHGVCFLLGQGGSEDCSSGCNFFQWCSEDVIHEGNVVTVEESGRNREVGGSLMKMEERDVEKLKIACLHNSVVSLQKWLKVLTGMVVIICVCNVIVISMLVKLG</sequence>
<feature type="transmembrane region" description="Helical" evidence="1">
    <location>
        <begin position="111"/>
        <end position="131"/>
    </location>
</feature>
<accession>A0A8T0KU22</accession>
<evidence type="ECO:0000313" key="3">
    <source>
        <dbReference type="Proteomes" id="UP000743370"/>
    </source>
</evidence>
<evidence type="ECO:0000313" key="2">
    <source>
        <dbReference type="EMBL" id="KAG2403226.1"/>
    </source>
</evidence>
<protein>
    <submittedName>
        <fullName evidence="2">Uncharacterized protein</fullName>
    </submittedName>
</protein>
<reference evidence="2 3" key="1">
    <citation type="submission" date="2020-05" db="EMBL/GenBank/DDBJ databases">
        <title>Vigna angularis (adzuki bean) Var. LongXiaoDou No. 4 denovo assembly.</title>
        <authorList>
            <person name="Xiang H."/>
        </authorList>
    </citation>
    <scope>NUCLEOTIDE SEQUENCE [LARGE SCALE GENOMIC DNA]</scope>
    <source>
        <tissue evidence="2">Leaf</tissue>
    </source>
</reference>